<dbReference type="PANTHER" id="PTHR33309:SF1">
    <property type="entry name" value="MYB_SANT-LIKE DNA-BINDING DOMAIN-CONTAINING PROTEIN"/>
    <property type="match status" value="1"/>
</dbReference>
<dbReference type="Proteomes" id="UP001159427">
    <property type="component" value="Unassembled WGS sequence"/>
</dbReference>
<evidence type="ECO:0000313" key="2">
    <source>
        <dbReference type="EMBL" id="CAH3018816.1"/>
    </source>
</evidence>
<dbReference type="EMBL" id="CALNXI010000097">
    <property type="protein sequence ID" value="CAH3018816.1"/>
    <property type="molecule type" value="Genomic_DNA"/>
</dbReference>
<feature type="region of interest" description="Disordered" evidence="1">
    <location>
        <begin position="96"/>
        <end position="115"/>
    </location>
</feature>
<name>A0ABN8LP28_9CNID</name>
<feature type="compositionally biased region" description="Basic and acidic residues" evidence="1">
    <location>
        <begin position="124"/>
        <end position="160"/>
    </location>
</feature>
<proteinExistence type="predicted"/>
<evidence type="ECO:0000313" key="3">
    <source>
        <dbReference type="Proteomes" id="UP001159427"/>
    </source>
</evidence>
<dbReference type="PANTHER" id="PTHR33309">
    <property type="entry name" value="KERATIN, ULTRA HIGH-SULFUR MATRIX PROTEIN-LIKE"/>
    <property type="match status" value="1"/>
</dbReference>
<comment type="caution">
    <text evidence="2">The sequence shown here is derived from an EMBL/GenBank/DDBJ whole genome shotgun (WGS) entry which is preliminary data.</text>
</comment>
<feature type="compositionally biased region" description="Basic and acidic residues" evidence="1">
    <location>
        <begin position="170"/>
        <end position="211"/>
    </location>
</feature>
<feature type="non-terminal residue" evidence="2">
    <location>
        <position position="1"/>
    </location>
</feature>
<sequence length="268" mass="31667">TAHACLGTCRRRAKVNDVGKSDFPAMPKMKWSVKHDTIFGRELLSWELWKYRSGTRERGNCLDEICKILNNIKEPQFCVSQKGLRDRLKILERDSKARKREAERGSGISPEYREIDQIMEDYMERREEEEKTKESRTDVDRNKADQDKAAGEEMRERAMERLAQTKKRNGKDEPRKKRQKSGDTLDYLREAAERDSQLRRDELDMKRRQDEATAATQQALFTQLRDQQQLQVQQQQQQQQQFMHMMQMMLNSQQAQTQAVIELLKKGP</sequence>
<keyword evidence="3" id="KW-1185">Reference proteome</keyword>
<protein>
    <submittedName>
        <fullName evidence="2">Uncharacterized protein</fullName>
    </submittedName>
</protein>
<gene>
    <name evidence="2" type="ORF">PEVE_00044924</name>
</gene>
<evidence type="ECO:0000256" key="1">
    <source>
        <dbReference type="SAM" id="MobiDB-lite"/>
    </source>
</evidence>
<accession>A0ABN8LP28</accession>
<feature type="region of interest" description="Disordered" evidence="1">
    <location>
        <begin position="124"/>
        <end position="211"/>
    </location>
</feature>
<reference evidence="2 3" key="1">
    <citation type="submission" date="2022-05" db="EMBL/GenBank/DDBJ databases">
        <authorList>
            <consortium name="Genoscope - CEA"/>
            <person name="William W."/>
        </authorList>
    </citation>
    <scope>NUCLEOTIDE SEQUENCE [LARGE SCALE GENOMIC DNA]</scope>
</reference>
<organism evidence="2 3">
    <name type="scientific">Porites evermanni</name>
    <dbReference type="NCBI Taxonomy" id="104178"/>
    <lineage>
        <taxon>Eukaryota</taxon>
        <taxon>Metazoa</taxon>
        <taxon>Cnidaria</taxon>
        <taxon>Anthozoa</taxon>
        <taxon>Hexacorallia</taxon>
        <taxon>Scleractinia</taxon>
        <taxon>Fungiina</taxon>
        <taxon>Poritidae</taxon>
        <taxon>Porites</taxon>
    </lineage>
</organism>